<dbReference type="EMBL" id="JAXCGZ010006907">
    <property type="protein sequence ID" value="KAK7079470.1"/>
    <property type="molecule type" value="Genomic_DNA"/>
</dbReference>
<evidence type="ECO:0000256" key="1">
    <source>
        <dbReference type="ARBA" id="ARBA00004370"/>
    </source>
</evidence>
<organism evidence="8 9">
    <name type="scientific">Halocaridina rubra</name>
    <name type="common">Hawaiian red shrimp</name>
    <dbReference type="NCBI Taxonomy" id="373956"/>
    <lineage>
        <taxon>Eukaryota</taxon>
        <taxon>Metazoa</taxon>
        <taxon>Ecdysozoa</taxon>
        <taxon>Arthropoda</taxon>
        <taxon>Crustacea</taxon>
        <taxon>Multicrustacea</taxon>
        <taxon>Malacostraca</taxon>
        <taxon>Eumalacostraca</taxon>
        <taxon>Eucarida</taxon>
        <taxon>Decapoda</taxon>
        <taxon>Pleocyemata</taxon>
        <taxon>Caridea</taxon>
        <taxon>Atyoidea</taxon>
        <taxon>Atyidae</taxon>
        <taxon>Halocaridina</taxon>
    </lineage>
</organism>
<dbReference type="Pfam" id="PF01437">
    <property type="entry name" value="PSI"/>
    <property type="match status" value="1"/>
</dbReference>
<keyword evidence="5" id="KW-0325">Glycoprotein</keyword>
<protein>
    <submittedName>
        <fullName evidence="8">Multiple epidermal growth factor-like domains protein 8</fullName>
    </submittedName>
</protein>
<dbReference type="SMART" id="SM00423">
    <property type="entry name" value="PSI"/>
    <property type="match status" value="5"/>
</dbReference>
<feature type="region of interest" description="Disordered" evidence="6">
    <location>
        <begin position="182"/>
        <end position="204"/>
    </location>
</feature>
<dbReference type="Proteomes" id="UP001381693">
    <property type="component" value="Unassembled WGS sequence"/>
</dbReference>
<keyword evidence="3" id="KW-0677">Repeat</keyword>
<evidence type="ECO:0000256" key="5">
    <source>
        <dbReference type="ARBA" id="ARBA00023180"/>
    </source>
</evidence>
<keyword evidence="9" id="KW-1185">Reference proteome</keyword>
<dbReference type="InterPro" id="IPR002165">
    <property type="entry name" value="Plexin_repeat"/>
</dbReference>
<accession>A0AAN8X7U3</accession>
<keyword evidence="2" id="KW-0880">Kelch repeat</keyword>
<feature type="compositionally biased region" description="Basic residues" evidence="6">
    <location>
        <begin position="650"/>
        <end position="660"/>
    </location>
</feature>
<feature type="domain" description="PSI" evidence="7">
    <location>
        <begin position="402"/>
        <end position="458"/>
    </location>
</feature>
<proteinExistence type="predicted"/>
<sequence length="660" mass="73290">MIVFGGYMHKHKEEEACYDDKIYVYHLGCHVWVSHQLTSSSHFFPYPKQQGIYGHSVFLKGGNTMVVVGGFHGIVNGHVLAYVLPGTLVAPDNQEFDTDEACRKHNTQASCVSNLECGWCPTDISCYDRSRSANCTNNLQTSQCPGLCAALHTCQSCVLHGRTARNGPCSWCVQTSKCHDREEVSGGQGRCGSPDDNPNGQEGWWGPRGNDLVTSEQCRLQDYRPGMTFIRYRHPVDLTTPDYVAIVNATYQNLPDTQDFRGARDMHTGGSTLSQFLGFIHPIGVQPLKGEINLNLFVQARNMNASLWVSKDDKPENMELVVSKDSKQDNLVIALRQDGGKIFPVFSKGHRYLTKLEVHQPVKSSTSPISVMRIDWNAHTQTQTQGMLTLEYLEPYGLGGMSCMNQTTCLACLMDAKCGWCQATSSCVDREHPQTVCMDPGDDSLSTHFLTLVPDQCVTCEQYIYCDDCVSSGLCEWLPDEAYCSRKGRFPGAVMEMGKCPAPCHKRKSCTACLGDPGRCAWCQESKECFLFSVYTSVYQYGSCRVWLDEDHTNISSLRPPTLPSPTEASEILGTTLPYLTTSSPFHGDSTGSSLVHTLRSIKEKAITIGKFQNQASEFPGLPLFSHESLISLPDVCRGKSSSSCERNSSRKRSLKFRMR</sequence>
<feature type="domain" description="PSI" evidence="7">
    <location>
        <begin position="147"/>
        <end position="219"/>
    </location>
</feature>
<evidence type="ECO:0000313" key="8">
    <source>
        <dbReference type="EMBL" id="KAK7079470.1"/>
    </source>
</evidence>
<feature type="domain" description="PSI" evidence="7">
    <location>
        <begin position="459"/>
        <end position="501"/>
    </location>
</feature>
<evidence type="ECO:0000256" key="6">
    <source>
        <dbReference type="SAM" id="MobiDB-lite"/>
    </source>
</evidence>
<comment type="caution">
    <text evidence="8">The sequence shown here is derived from an EMBL/GenBank/DDBJ whole genome shotgun (WGS) entry which is preliminary data.</text>
</comment>
<gene>
    <name evidence="8" type="primary">MEGF8_1</name>
    <name evidence="8" type="ORF">SK128_014382</name>
</gene>
<keyword evidence="4" id="KW-0472">Membrane</keyword>
<dbReference type="Pfam" id="PF24981">
    <property type="entry name" value="Beta-prop_ATRN-LZTR1"/>
    <property type="match status" value="1"/>
</dbReference>
<evidence type="ECO:0000256" key="3">
    <source>
        <dbReference type="ARBA" id="ARBA00022737"/>
    </source>
</evidence>
<feature type="domain" description="PSI" evidence="7">
    <location>
        <begin position="503"/>
        <end position="545"/>
    </location>
</feature>
<dbReference type="GO" id="GO:0016020">
    <property type="term" value="C:membrane"/>
    <property type="evidence" value="ECO:0007669"/>
    <property type="project" value="UniProtKB-SubCell"/>
</dbReference>
<name>A0AAN8X7U3_HALRR</name>
<evidence type="ECO:0000313" key="9">
    <source>
        <dbReference type="Proteomes" id="UP001381693"/>
    </source>
</evidence>
<reference evidence="8 9" key="1">
    <citation type="submission" date="2023-11" db="EMBL/GenBank/DDBJ databases">
        <title>Halocaridina rubra genome assembly.</title>
        <authorList>
            <person name="Smith C."/>
        </authorList>
    </citation>
    <scope>NUCLEOTIDE SEQUENCE [LARGE SCALE GENOMIC DNA]</scope>
    <source>
        <strain evidence="8">EP-1</strain>
        <tissue evidence="8">Whole</tissue>
    </source>
</reference>
<evidence type="ECO:0000256" key="2">
    <source>
        <dbReference type="ARBA" id="ARBA00022441"/>
    </source>
</evidence>
<dbReference type="InterPro" id="IPR056737">
    <property type="entry name" value="Beta-prop_ATRN-MKLN-like"/>
</dbReference>
<dbReference type="AlphaFoldDB" id="A0AAN8X7U3"/>
<feature type="domain" description="PSI" evidence="7">
    <location>
        <begin position="101"/>
        <end position="145"/>
    </location>
</feature>
<evidence type="ECO:0000259" key="7">
    <source>
        <dbReference type="SMART" id="SM00423"/>
    </source>
</evidence>
<evidence type="ECO:0000256" key="4">
    <source>
        <dbReference type="ARBA" id="ARBA00023136"/>
    </source>
</evidence>
<dbReference type="InterPro" id="IPR016201">
    <property type="entry name" value="PSI"/>
</dbReference>
<comment type="subcellular location">
    <subcellularLocation>
        <location evidence="1">Membrane</location>
    </subcellularLocation>
</comment>
<feature type="region of interest" description="Disordered" evidence="6">
    <location>
        <begin position="640"/>
        <end position="660"/>
    </location>
</feature>